<gene>
    <name evidence="1" type="ORF">BDN72DRAFT_861405</name>
</gene>
<dbReference type="Proteomes" id="UP000308600">
    <property type="component" value="Unassembled WGS sequence"/>
</dbReference>
<reference evidence="1 2" key="1">
    <citation type="journal article" date="2019" name="Nat. Ecol. Evol.">
        <title>Megaphylogeny resolves global patterns of mushroom evolution.</title>
        <authorList>
            <person name="Varga T."/>
            <person name="Krizsan K."/>
            <person name="Foldi C."/>
            <person name="Dima B."/>
            <person name="Sanchez-Garcia M."/>
            <person name="Sanchez-Ramirez S."/>
            <person name="Szollosi G.J."/>
            <person name="Szarkandi J.G."/>
            <person name="Papp V."/>
            <person name="Albert L."/>
            <person name="Andreopoulos W."/>
            <person name="Angelini C."/>
            <person name="Antonin V."/>
            <person name="Barry K.W."/>
            <person name="Bougher N.L."/>
            <person name="Buchanan P."/>
            <person name="Buyck B."/>
            <person name="Bense V."/>
            <person name="Catcheside P."/>
            <person name="Chovatia M."/>
            <person name="Cooper J."/>
            <person name="Damon W."/>
            <person name="Desjardin D."/>
            <person name="Finy P."/>
            <person name="Geml J."/>
            <person name="Haridas S."/>
            <person name="Hughes K."/>
            <person name="Justo A."/>
            <person name="Karasinski D."/>
            <person name="Kautmanova I."/>
            <person name="Kiss B."/>
            <person name="Kocsube S."/>
            <person name="Kotiranta H."/>
            <person name="LaButti K.M."/>
            <person name="Lechner B.E."/>
            <person name="Liimatainen K."/>
            <person name="Lipzen A."/>
            <person name="Lukacs Z."/>
            <person name="Mihaltcheva S."/>
            <person name="Morgado L.N."/>
            <person name="Niskanen T."/>
            <person name="Noordeloos M.E."/>
            <person name="Ohm R.A."/>
            <person name="Ortiz-Santana B."/>
            <person name="Ovrebo C."/>
            <person name="Racz N."/>
            <person name="Riley R."/>
            <person name="Savchenko A."/>
            <person name="Shiryaev A."/>
            <person name="Soop K."/>
            <person name="Spirin V."/>
            <person name="Szebenyi C."/>
            <person name="Tomsovsky M."/>
            <person name="Tulloss R.E."/>
            <person name="Uehling J."/>
            <person name="Grigoriev I.V."/>
            <person name="Vagvolgyi C."/>
            <person name="Papp T."/>
            <person name="Martin F.M."/>
            <person name="Miettinen O."/>
            <person name="Hibbett D.S."/>
            <person name="Nagy L.G."/>
        </authorList>
    </citation>
    <scope>NUCLEOTIDE SEQUENCE [LARGE SCALE GENOMIC DNA]</scope>
    <source>
        <strain evidence="1 2">NL-1719</strain>
    </source>
</reference>
<protein>
    <submittedName>
        <fullName evidence="1">Uncharacterized protein</fullName>
    </submittedName>
</protein>
<sequence length="292" mass="33923">MSSPILGSIEQAETRLPPEIEYEIFALAFHRNQEDKIQLLRVAKRVLTWLLPFVYESVIMNDYRYPPKAALERYGHHIKNLLVVSFMQPKIPANTILACCPNVRNLAFWNEVRLTERVFDLTQLTHLFTRSLTFFKPYHSSLPEFQSDPPPHRVPRAKTQIFFSTITHLALYDRFNLSTDPGTPAFTFGQILRAFTSLTHLLVYNYTSYHELQLALGLCPSIKVLICLDCTCTDPNETFVLPPYESPKGDDWKVVMMDGYFTRDWKRGILGEKDMWKLADEVIARRISEMQD</sequence>
<proteinExistence type="predicted"/>
<evidence type="ECO:0000313" key="2">
    <source>
        <dbReference type="Proteomes" id="UP000308600"/>
    </source>
</evidence>
<name>A0ACD3AFT9_9AGAR</name>
<dbReference type="EMBL" id="ML208476">
    <property type="protein sequence ID" value="TFK64396.1"/>
    <property type="molecule type" value="Genomic_DNA"/>
</dbReference>
<organism evidence="1 2">
    <name type="scientific">Pluteus cervinus</name>
    <dbReference type="NCBI Taxonomy" id="181527"/>
    <lineage>
        <taxon>Eukaryota</taxon>
        <taxon>Fungi</taxon>
        <taxon>Dikarya</taxon>
        <taxon>Basidiomycota</taxon>
        <taxon>Agaricomycotina</taxon>
        <taxon>Agaricomycetes</taxon>
        <taxon>Agaricomycetidae</taxon>
        <taxon>Agaricales</taxon>
        <taxon>Pluteineae</taxon>
        <taxon>Pluteaceae</taxon>
        <taxon>Pluteus</taxon>
    </lineage>
</organism>
<evidence type="ECO:0000313" key="1">
    <source>
        <dbReference type="EMBL" id="TFK64396.1"/>
    </source>
</evidence>
<accession>A0ACD3AFT9</accession>
<keyword evidence="2" id="KW-1185">Reference proteome</keyword>